<comment type="caution">
    <text evidence="10">The sequence shown here is derived from an EMBL/GenBank/DDBJ whole genome shotgun (WGS) entry which is preliminary data.</text>
</comment>
<evidence type="ECO:0000256" key="8">
    <source>
        <dbReference type="SAM" id="Phobius"/>
    </source>
</evidence>
<dbReference type="InterPro" id="IPR052175">
    <property type="entry name" value="ComplexI-like_HydComp"/>
</dbReference>
<feature type="transmembrane region" description="Helical" evidence="8">
    <location>
        <begin position="350"/>
        <end position="372"/>
    </location>
</feature>
<keyword evidence="4 8" id="KW-1133">Transmembrane helix</keyword>
<evidence type="ECO:0000256" key="4">
    <source>
        <dbReference type="ARBA" id="ARBA00022989"/>
    </source>
</evidence>
<comment type="subcellular location">
    <subcellularLocation>
        <location evidence="1">Cell membrane</location>
        <topology evidence="1">Multi-pass membrane protein</topology>
    </subcellularLocation>
    <subcellularLocation>
        <location evidence="7">Membrane</location>
        <topology evidence="7">Multi-pass membrane protein</topology>
    </subcellularLocation>
</comment>
<keyword evidence="3 7" id="KW-0812">Transmembrane</keyword>
<feature type="transmembrane region" description="Helical" evidence="8">
    <location>
        <begin position="247"/>
        <end position="271"/>
    </location>
</feature>
<feature type="transmembrane region" description="Helical" evidence="8">
    <location>
        <begin position="211"/>
        <end position="235"/>
    </location>
</feature>
<feature type="transmembrane region" description="Helical" evidence="8">
    <location>
        <begin position="117"/>
        <end position="134"/>
    </location>
</feature>
<feature type="transmembrane region" description="Helical" evidence="8">
    <location>
        <begin position="12"/>
        <end position="32"/>
    </location>
</feature>
<feature type="domain" description="NADH:quinone oxidoreductase/Mrp antiporter transmembrane" evidence="9">
    <location>
        <begin position="135"/>
        <end position="427"/>
    </location>
</feature>
<keyword evidence="2" id="KW-1003">Cell membrane</keyword>
<evidence type="ECO:0000259" key="9">
    <source>
        <dbReference type="Pfam" id="PF00361"/>
    </source>
</evidence>
<reference evidence="10 11" key="1">
    <citation type="submission" date="2017-06" db="EMBL/GenBank/DDBJ databases">
        <title>Draft Genome Sequence of Natranaerobius trueperi halophilic, alkalithermophilic bacteria from soda lakes.</title>
        <authorList>
            <person name="Zhao B."/>
        </authorList>
    </citation>
    <scope>NUCLEOTIDE SEQUENCE [LARGE SCALE GENOMIC DNA]</scope>
    <source>
        <strain evidence="10 11">DSM 18760</strain>
    </source>
</reference>
<dbReference type="OrthoDB" id="9807568at2"/>
<feature type="transmembrane region" description="Helical" evidence="8">
    <location>
        <begin position="169"/>
        <end position="191"/>
    </location>
</feature>
<evidence type="ECO:0000256" key="6">
    <source>
        <dbReference type="ARBA" id="ARBA00023136"/>
    </source>
</evidence>
<keyword evidence="6 8" id="KW-0472">Membrane</keyword>
<dbReference type="PRINTS" id="PR01434">
    <property type="entry name" value="NADHDHGNASE5"/>
</dbReference>
<feature type="transmembrane region" description="Helical" evidence="8">
    <location>
        <begin position="44"/>
        <end position="65"/>
    </location>
</feature>
<dbReference type="PANTHER" id="PTHR42682">
    <property type="entry name" value="HYDROGENASE-4 COMPONENT F"/>
    <property type="match status" value="1"/>
</dbReference>
<keyword evidence="5" id="KW-0560">Oxidoreductase</keyword>
<feature type="transmembrane region" description="Helical" evidence="8">
    <location>
        <begin position="316"/>
        <end position="338"/>
    </location>
</feature>
<dbReference type="PANTHER" id="PTHR42682:SF4">
    <property type="entry name" value="NADH-UBIQUINONE_PLASTOQUINONE"/>
    <property type="match status" value="1"/>
</dbReference>
<feature type="transmembrane region" description="Helical" evidence="8">
    <location>
        <begin position="291"/>
        <end position="309"/>
    </location>
</feature>
<sequence>MIDTEENIIKSIIPMLIVLIPLIGSFGVLVLGRFSEKIRDISSVLLSFTPLMLAVRLYPLIQQGVLEYRLDWFLDIGIIFRVDQFSYLFIVLISLIWFLATLYATNYISYEHNRTRFYFFWIVTYASTLGVFATGDLFGLFLFFEAMSITSYVLVIHEEDQDAMRAGNLFLFLGIGGGLFILFGLFILYFRVETLEIIPILGDLSASDVNIPIVALLFIIGFGIKAGMVPLHIWLPKAHPVAPTPASAILSGLMIKTGVYGMWRVFLMIMGPTNTEELEFYFNNVANWGMGLFWIGIVTMFLGALMALLQTSAKKMLAYSSVSQIGFVILSLGSAIYLGDEGIYGFAGGLFHIINHALFKACLFLIVGAIFIKTHLLDINRVRGMFKQMPYMGVSFIIAALGIAGIPLFNGYASKTMVHKALTDVYYLHPNIAMFIADKIFVLTSALTLSYFIKLFRGLFLGPLPDEWKSTDISVAPIIKVIITVFLIFIVAIGVFPNVVLETFIIPAFETFPYETEMVQEQLQGINLFTTKDLSKTLIVVLIAVAITVTGEKLNSFNYQPPKWLSIEALIYKPFISGFLSTIERLGTTFDVSVSDFYESTGAGSLQLCRKIGELDKNLTNAYDKSSKGAKNIAEKTSRLDETFDEMYDSSGGKARELCEKARNLDRKLSDGDNKLVKKFRLVSIRGTKENVNHEFEQELERAYLRSGRVSHYAKRRKKNTSFLSKLNFDPSKINIKNLNFDSFIIALMLGLLLLILVFYNQIFR</sequence>
<organism evidence="10 11">
    <name type="scientific">Natranaerobius trueperi</name>
    <dbReference type="NCBI Taxonomy" id="759412"/>
    <lineage>
        <taxon>Bacteria</taxon>
        <taxon>Bacillati</taxon>
        <taxon>Bacillota</taxon>
        <taxon>Clostridia</taxon>
        <taxon>Natranaerobiales</taxon>
        <taxon>Natranaerobiaceae</taxon>
        <taxon>Natranaerobius</taxon>
    </lineage>
</organism>
<dbReference type="AlphaFoldDB" id="A0A226BYA5"/>
<feature type="transmembrane region" description="Helical" evidence="8">
    <location>
        <begin position="741"/>
        <end position="760"/>
    </location>
</feature>
<dbReference type="Pfam" id="PF00361">
    <property type="entry name" value="Proton_antipo_M"/>
    <property type="match status" value="1"/>
</dbReference>
<proteinExistence type="predicted"/>
<feature type="transmembrane region" description="Helical" evidence="8">
    <location>
        <begin position="140"/>
        <end position="157"/>
    </location>
</feature>
<evidence type="ECO:0000256" key="1">
    <source>
        <dbReference type="ARBA" id="ARBA00004651"/>
    </source>
</evidence>
<dbReference type="RefSeq" id="WP_089023371.1">
    <property type="nucleotide sequence ID" value="NZ_NIQC01000010.1"/>
</dbReference>
<feature type="transmembrane region" description="Helical" evidence="8">
    <location>
        <begin position="474"/>
        <end position="496"/>
    </location>
</feature>
<dbReference type="InterPro" id="IPR001750">
    <property type="entry name" value="ND/Mrp_TM"/>
</dbReference>
<keyword evidence="11" id="KW-1185">Reference proteome</keyword>
<accession>A0A226BYA5</accession>
<feature type="transmembrane region" description="Helical" evidence="8">
    <location>
        <begin position="432"/>
        <end position="453"/>
    </location>
</feature>
<name>A0A226BYA5_9FIRM</name>
<dbReference type="GO" id="GO:0016491">
    <property type="term" value="F:oxidoreductase activity"/>
    <property type="evidence" value="ECO:0007669"/>
    <property type="project" value="UniProtKB-KW"/>
</dbReference>
<dbReference type="Proteomes" id="UP000214588">
    <property type="component" value="Unassembled WGS sequence"/>
</dbReference>
<protein>
    <submittedName>
        <fullName evidence="10">NADH dehydrogenase subunit</fullName>
    </submittedName>
</protein>
<evidence type="ECO:0000313" key="10">
    <source>
        <dbReference type="EMBL" id="OWZ83911.1"/>
    </source>
</evidence>
<feature type="transmembrane region" description="Helical" evidence="8">
    <location>
        <begin position="393"/>
        <end position="412"/>
    </location>
</feature>
<dbReference type="GO" id="GO:0005886">
    <property type="term" value="C:plasma membrane"/>
    <property type="evidence" value="ECO:0007669"/>
    <property type="project" value="UniProtKB-SubCell"/>
</dbReference>
<evidence type="ECO:0000256" key="7">
    <source>
        <dbReference type="RuleBase" id="RU000320"/>
    </source>
</evidence>
<evidence type="ECO:0000256" key="5">
    <source>
        <dbReference type="ARBA" id="ARBA00023002"/>
    </source>
</evidence>
<evidence type="ECO:0000313" key="11">
    <source>
        <dbReference type="Proteomes" id="UP000214588"/>
    </source>
</evidence>
<gene>
    <name evidence="10" type="ORF">CDO51_05860</name>
</gene>
<evidence type="ECO:0000256" key="3">
    <source>
        <dbReference type="ARBA" id="ARBA00022692"/>
    </source>
</evidence>
<evidence type="ECO:0000256" key="2">
    <source>
        <dbReference type="ARBA" id="ARBA00022475"/>
    </source>
</evidence>
<feature type="transmembrane region" description="Helical" evidence="8">
    <location>
        <begin position="85"/>
        <end position="105"/>
    </location>
</feature>
<dbReference type="EMBL" id="NIQC01000010">
    <property type="protein sequence ID" value="OWZ83911.1"/>
    <property type="molecule type" value="Genomic_DNA"/>
</dbReference>